<evidence type="ECO:0000313" key="2">
    <source>
        <dbReference type="EMBL" id="NOU49115.1"/>
    </source>
</evidence>
<accession>A0A849V8D4</accession>
<proteinExistence type="predicted"/>
<keyword evidence="1" id="KW-1133">Transmembrane helix</keyword>
<dbReference type="Pfam" id="PF20556">
    <property type="entry name" value="DUF6768"/>
    <property type="match status" value="1"/>
</dbReference>
<keyword evidence="1" id="KW-0812">Transmembrane</keyword>
<dbReference type="InterPro" id="IPR046659">
    <property type="entry name" value="DUF6768"/>
</dbReference>
<organism evidence="2 3">
    <name type="scientific">Pseudoalteromonas caenipelagi</name>
    <dbReference type="NCBI Taxonomy" id="2726988"/>
    <lineage>
        <taxon>Bacteria</taxon>
        <taxon>Pseudomonadati</taxon>
        <taxon>Pseudomonadota</taxon>
        <taxon>Gammaproteobacteria</taxon>
        <taxon>Alteromonadales</taxon>
        <taxon>Pseudoalteromonadaceae</taxon>
        <taxon>Pseudoalteromonas</taxon>
    </lineage>
</organism>
<protein>
    <submittedName>
        <fullName evidence="2">Uncharacterized protein</fullName>
    </submittedName>
</protein>
<evidence type="ECO:0000256" key="1">
    <source>
        <dbReference type="SAM" id="Phobius"/>
    </source>
</evidence>
<feature type="transmembrane region" description="Helical" evidence="1">
    <location>
        <begin position="42"/>
        <end position="63"/>
    </location>
</feature>
<dbReference type="EMBL" id="JABBPG010000001">
    <property type="protein sequence ID" value="NOU49115.1"/>
    <property type="molecule type" value="Genomic_DNA"/>
</dbReference>
<dbReference type="AlphaFoldDB" id="A0A849V8D4"/>
<feature type="transmembrane region" description="Helical" evidence="1">
    <location>
        <begin position="75"/>
        <end position="96"/>
    </location>
</feature>
<keyword evidence="1" id="KW-0472">Membrane</keyword>
<keyword evidence="3" id="KW-1185">Reference proteome</keyword>
<evidence type="ECO:0000313" key="3">
    <source>
        <dbReference type="Proteomes" id="UP000586305"/>
    </source>
</evidence>
<gene>
    <name evidence="2" type="ORF">HG263_00930</name>
</gene>
<comment type="caution">
    <text evidence="2">The sequence shown here is derived from an EMBL/GenBank/DDBJ whole genome shotgun (WGS) entry which is preliminary data.</text>
</comment>
<reference evidence="2 3" key="1">
    <citation type="submission" date="2020-04" db="EMBL/GenBank/DDBJ databases">
        <title>Pseudoalteromonas caenipelagi sp. nov., isolated from a tidal flat.</title>
        <authorList>
            <person name="Park S."/>
            <person name="Yoon J.-H."/>
        </authorList>
    </citation>
    <scope>NUCLEOTIDE SEQUENCE [LARGE SCALE GENOMIC DNA]</scope>
    <source>
        <strain evidence="2 3">JBTF-M23</strain>
    </source>
</reference>
<dbReference type="Proteomes" id="UP000586305">
    <property type="component" value="Unassembled WGS sequence"/>
</dbReference>
<sequence length="123" mass="14138">MNIDEKIKASLTTEQHHLDTIMSDDRSLFNRLSDIYQGSMRVWVILSSIAALIITFGFVYAGYQFCIATTVSLQVFWGVWFIVGLLSQIAIKLWLFMEMNRVALLKEIKRSELNILSAMSQQN</sequence>
<name>A0A849V8D4_9GAMM</name>
<dbReference type="RefSeq" id="WP_171624214.1">
    <property type="nucleotide sequence ID" value="NZ_JABBPG010000001.1"/>
</dbReference>